<accession>A0A0F9NHW5</accession>
<dbReference type="AlphaFoldDB" id="A0A0F9NHW5"/>
<protein>
    <submittedName>
        <fullName evidence="1">Uncharacterized protein</fullName>
    </submittedName>
</protein>
<name>A0A0F9NHW5_9ZZZZ</name>
<gene>
    <name evidence="1" type="ORF">LCGC14_0964690</name>
</gene>
<dbReference type="EMBL" id="LAZR01003509">
    <property type="protein sequence ID" value="KKN17544.1"/>
    <property type="molecule type" value="Genomic_DNA"/>
</dbReference>
<reference evidence="1" key="1">
    <citation type="journal article" date="2015" name="Nature">
        <title>Complex archaea that bridge the gap between prokaryotes and eukaryotes.</title>
        <authorList>
            <person name="Spang A."/>
            <person name="Saw J.H."/>
            <person name="Jorgensen S.L."/>
            <person name="Zaremba-Niedzwiedzka K."/>
            <person name="Martijn J."/>
            <person name="Lind A.E."/>
            <person name="van Eijk R."/>
            <person name="Schleper C."/>
            <person name="Guy L."/>
            <person name="Ettema T.J."/>
        </authorList>
    </citation>
    <scope>NUCLEOTIDE SEQUENCE</scope>
</reference>
<evidence type="ECO:0000313" key="1">
    <source>
        <dbReference type="EMBL" id="KKN17544.1"/>
    </source>
</evidence>
<proteinExistence type="predicted"/>
<comment type="caution">
    <text evidence="1">The sequence shown here is derived from an EMBL/GenBank/DDBJ whole genome shotgun (WGS) entry which is preliminary data.</text>
</comment>
<sequence>MIESVEKQKRLNDIVGRWCKQTQHRNLRGGDIQSLVSQVMSEFYHITLCCGHQVMEMEEAVSIAFNDFITDRGDMEHGGGMGVVSGCYCRDCAEQYKKKLGAWEIK</sequence>
<organism evidence="1">
    <name type="scientific">marine sediment metagenome</name>
    <dbReference type="NCBI Taxonomy" id="412755"/>
    <lineage>
        <taxon>unclassified sequences</taxon>
        <taxon>metagenomes</taxon>
        <taxon>ecological metagenomes</taxon>
    </lineage>
</organism>